<comment type="caution">
    <text evidence="1">The sequence shown here is derived from an EMBL/GenBank/DDBJ whole genome shotgun (WGS) entry which is preliminary data.</text>
</comment>
<protein>
    <recommendedName>
        <fullName evidence="3">Lipoprotein</fullName>
    </recommendedName>
</protein>
<accession>A0A5C8D7D5</accession>
<proteinExistence type="predicted"/>
<gene>
    <name evidence="1" type="ORF">EPJ79_09540</name>
</gene>
<reference evidence="1 2" key="1">
    <citation type="journal article" date="1992" name="Lakartidningen">
        <title>[Penicillin V and not amoxicillin is the first choice preparation in acute otitis].</title>
        <authorList>
            <person name="Kamme C."/>
            <person name="Lundgren K."/>
            <person name="Prellner K."/>
        </authorList>
    </citation>
    <scope>NUCLEOTIDE SEQUENCE [LARGE SCALE GENOMIC DNA]</scope>
    <source>
        <strain evidence="1 2">513A</strain>
    </source>
</reference>
<sequence>MKIKISDILFLSFLISFLIFSCKKEEDNLLEDMAYLDKSYIETLLDIRDNRNIKQSIERFMINWSGFKKKYYNINEEDPQWKTDFDTLQDILISSHYYIISGEDKSAGYSIFHDIKYVLSDLRKRNNIDWFFDNLNSIYKLSYRLGELSKVYIGNNVNLSLEEKEKLIMVYYLLNSAIETTIEEFDKSNIFLLRLNQARLEAIKHNINAINNLKQSIGNDIASNIYKNIASLCNNMLNIYFNTIQIMKG</sequence>
<dbReference type="Proteomes" id="UP000324638">
    <property type="component" value="Unassembled WGS sequence"/>
</dbReference>
<dbReference type="RefSeq" id="WP_147739320.1">
    <property type="nucleotide sequence ID" value="NZ_SAXU01000001.1"/>
</dbReference>
<evidence type="ECO:0008006" key="3">
    <source>
        <dbReference type="Google" id="ProtNLM"/>
    </source>
</evidence>
<name>A0A5C8D7D5_9SPIR</name>
<evidence type="ECO:0000313" key="2">
    <source>
        <dbReference type="Proteomes" id="UP000324638"/>
    </source>
</evidence>
<dbReference type="EMBL" id="SAXU01000001">
    <property type="protein sequence ID" value="TXJ21345.1"/>
    <property type="molecule type" value="Genomic_DNA"/>
</dbReference>
<organism evidence="1 2">
    <name type="scientific">Brachyspira aalborgi</name>
    <dbReference type="NCBI Taxonomy" id="29522"/>
    <lineage>
        <taxon>Bacteria</taxon>
        <taxon>Pseudomonadati</taxon>
        <taxon>Spirochaetota</taxon>
        <taxon>Spirochaetia</taxon>
        <taxon>Brachyspirales</taxon>
        <taxon>Brachyspiraceae</taxon>
        <taxon>Brachyspira</taxon>
    </lineage>
</organism>
<dbReference type="AlphaFoldDB" id="A0A5C8D7D5"/>
<evidence type="ECO:0000313" key="1">
    <source>
        <dbReference type="EMBL" id="TXJ21345.1"/>
    </source>
</evidence>
<dbReference type="PROSITE" id="PS51257">
    <property type="entry name" value="PROKAR_LIPOPROTEIN"/>
    <property type="match status" value="1"/>
</dbReference>